<accession>A0A0U9HE32</accession>
<evidence type="ECO:0000313" key="4">
    <source>
        <dbReference type="EMBL" id="GAQ25006.1"/>
    </source>
</evidence>
<gene>
    <name evidence="4" type="ORF">TSYNT_720</name>
</gene>
<organism evidence="4">
    <name type="scientific">Tepidanaerobacter syntrophicus</name>
    <dbReference type="NCBI Taxonomy" id="224999"/>
    <lineage>
        <taxon>Bacteria</taxon>
        <taxon>Bacillati</taxon>
        <taxon>Bacillota</taxon>
        <taxon>Clostridia</taxon>
        <taxon>Thermosediminibacterales</taxon>
        <taxon>Tepidanaerobacteraceae</taxon>
        <taxon>Tepidanaerobacter</taxon>
    </lineage>
</organism>
<dbReference type="InterPro" id="IPR031107">
    <property type="entry name" value="Small_HSP"/>
</dbReference>
<feature type="domain" description="SHSP" evidence="3">
    <location>
        <begin position="38"/>
        <end position="148"/>
    </location>
</feature>
<evidence type="ECO:0000256" key="2">
    <source>
        <dbReference type="RuleBase" id="RU003616"/>
    </source>
</evidence>
<dbReference type="InterPro" id="IPR008978">
    <property type="entry name" value="HSP20-like_chaperone"/>
</dbReference>
<protein>
    <submittedName>
        <fullName evidence="4">HSP20 family protein</fullName>
    </submittedName>
</protein>
<dbReference type="Pfam" id="PF00011">
    <property type="entry name" value="HSP20"/>
    <property type="match status" value="1"/>
</dbReference>
<name>A0A0U9HE32_9FIRM</name>
<comment type="similarity">
    <text evidence="1 2">Belongs to the small heat shock protein (HSP20) family.</text>
</comment>
<dbReference type="AlphaFoldDB" id="A0A0U9HE32"/>
<evidence type="ECO:0000256" key="1">
    <source>
        <dbReference type="PROSITE-ProRule" id="PRU00285"/>
    </source>
</evidence>
<proteinExistence type="inferred from homology"/>
<dbReference type="SUPFAM" id="SSF49764">
    <property type="entry name" value="HSP20-like chaperones"/>
    <property type="match status" value="1"/>
</dbReference>
<dbReference type="STRING" id="224999.GCA_001485475_01018"/>
<dbReference type="Proteomes" id="UP000062160">
    <property type="component" value="Unassembled WGS sequence"/>
</dbReference>
<reference evidence="4" key="1">
    <citation type="journal article" date="2016" name="Genome Announc.">
        <title>Draft Genome Sequence of the Syntrophic Lactate-Degrading Bacterium Tepidanaerobacter syntrophicus JLT.</title>
        <authorList>
            <person name="Matsuura N."/>
            <person name="Ohashi A."/>
            <person name="Tourlousse D.M."/>
            <person name="Sekiguchi Y."/>
        </authorList>
    </citation>
    <scope>NUCLEOTIDE SEQUENCE [LARGE SCALE GENOMIC DNA]</scope>
    <source>
        <strain evidence="4">JL</strain>
    </source>
</reference>
<dbReference type="PROSITE" id="PS01031">
    <property type="entry name" value="SHSP"/>
    <property type="match status" value="1"/>
</dbReference>
<dbReference type="OrthoDB" id="9811615at2"/>
<dbReference type="PANTHER" id="PTHR11527">
    <property type="entry name" value="HEAT-SHOCK PROTEIN 20 FAMILY MEMBER"/>
    <property type="match status" value="1"/>
</dbReference>
<dbReference type="Gene3D" id="2.60.40.790">
    <property type="match status" value="1"/>
</dbReference>
<keyword evidence="5" id="KW-1185">Reference proteome</keyword>
<dbReference type="EMBL" id="DF977001">
    <property type="protein sequence ID" value="GAQ25006.1"/>
    <property type="molecule type" value="Genomic_DNA"/>
</dbReference>
<dbReference type="InterPro" id="IPR002068">
    <property type="entry name" value="A-crystallin/Hsp20_dom"/>
</dbReference>
<sequence>MAGLVPFNRRTPDILSDPFDDITNVLDDFFADVWPFRRSLVADTFKIDVLEDDKNYYIKAELPGVKKEEVNVTVDEGRIQISVNKEENVEEEGKNYIHRERRQTSMQRNIFLADAKDEGVVAKLENGILTVTVPKKEQTGKAVPIEIEG</sequence>
<evidence type="ECO:0000259" key="3">
    <source>
        <dbReference type="PROSITE" id="PS01031"/>
    </source>
</evidence>
<evidence type="ECO:0000313" key="5">
    <source>
        <dbReference type="Proteomes" id="UP000062160"/>
    </source>
</evidence>
<dbReference type="RefSeq" id="WP_059032381.1">
    <property type="nucleotide sequence ID" value="NZ_BSDN01000017.1"/>
</dbReference>